<dbReference type="InterPro" id="IPR029044">
    <property type="entry name" value="Nucleotide-diphossugar_trans"/>
</dbReference>
<dbReference type="AlphaFoldDB" id="A0AAV2L6L9"/>
<sequence length="148" mass="16929">MHGSLVAASWHAKRTQGLPDCPETPPDLKGPLRVEFNFEVKLDDLKKQYNQTLQEGGRYKPPTCNSKHKVAVIISFRNRPDMVTGKYKMIRHNRDKHNEANSQNPGKLSQTKNTMDKDGMNTLTYTVKKIEKNVLYTFITVDIQAPMN</sequence>
<dbReference type="PANTHER" id="PTHR19300:SF5">
    <property type="entry name" value="BETA-1,4-GALACTOSYLTRANSFERASE 1"/>
    <property type="match status" value="1"/>
</dbReference>
<dbReference type="Gene3D" id="3.90.550.10">
    <property type="entry name" value="Spore Coat Polysaccharide Biosynthesis Protein SpsA, Chain A"/>
    <property type="match status" value="2"/>
</dbReference>
<dbReference type="GO" id="GO:0005975">
    <property type="term" value="P:carbohydrate metabolic process"/>
    <property type="evidence" value="ECO:0007669"/>
    <property type="project" value="InterPro"/>
</dbReference>
<protein>
    <recommendedName>
        <fullName evidence="2">Galactosyltransferase N-terminal domain-containing protein</fullName>
    </recommendedName>
</protein>
<keyword evidence="4" id="KW-1185">Reference proteome</keyword>
<feature type="compositionally biased region" description="Polar residues" evidence="1">
    <location>
        <begin position="100"/>
        <end position="113"/>
    </location>
</feature>
<dbReference type="Proteomes" id="UP001497482">
    <property type="component" value="Chromosome 21"/>
</dbReference>
<name>A0AAV2L6L9_KNICA</name>
<feature type="region of interest" description="Disordered" evidence="1">
    <location>
        <begin position="1"/>
        <end position="30"/>
    </location>
</feature>
<gene>
    <name evidence="3" type="ORF">KC01_LOCUS25418</name>
</gene>
<dbReference type="GO" id="GO:0003831">
    <property type="term" value="F:beta-N-acetylglucosaminylglycopeptide beta-1,4-galactosyltransferase activity"/>
    <property type="evidence" value="ECO:0007669"/>
    <property type="project" value="TreeGrafter"/>
</dbReference>
<dbReference type="Pfam" id="PF13733">
    <property type="entry name" value="Glyco_transf_7N"/>
    <property type="match status" value="1"/>
</dbReference>
<evidence type="ECO:0000313" key="3">
    <source>
        <dbReference type="EMBL" id="CAL1596800.1"/>
    </source>
</evidence>
<dbReference type="GO" id="GO:0005794">
    <property type="term" value="C:Golgi apparatus"/>
    <property type="evidence" value="ECO:0007669"/>
    <property type="project" value="TreeGrafter"/>
</dbReference>
<proteinExistence type="predicted"/>
<dbReference type="GO" id="GO:0008092">
    <property type="term" value="F:cytoskeletal protein binding"/>
    <property type="evidence" value="ECO:0007669"/>
    <property type="project" value="TreeGrafter"/>
</dbReference>
<dbReference type="GO" id="GO:0006487">
    <property type="term" value="P:protein N-linked glycosylation"/>
    <property type="evidence" value="ECO:0007669"/>
    <property type="project" value="TreeGrafter"/>
</dbReference>
<accession>A0AAV2L6L9</accession>
<feature type="region of interest" description="Disordered" evidence="1">
    <location>
        <begin position="96"/>
        <end position="117"/>
    </location>
</feature>
<organism evidence="3 4">
    <name type="scientific">Knipowitschia caucasica</name>
    <name type="common">Caucasian dwarf goby</name>
    <name type="synonym">Pomatoschistus caucasicus</name>
    <dbReference type="NCBI Taxonomy" id="637954"/>
    <lineage>
        <taxon>Eukaryota</taxon>
        <taxon>Metazoa</taxon>
        <taxon>Chordata</taxon>
        <taxon>Craniata</taxon>
        <taxon>Vertebrata</taxon>
        <taxon>Euteleostomi</taxon>
        <taxon>Actinopterygii</taxon>
        <taxon>Neopterygii</taxon>
        <taxon>Teleostei</taxon>
        <taxon>Neoteleostei</taxon>
        <taxon>Acanthomorphata</taxon>
        <taxon>Gobiaria</taxon>
        <taxon>Gobiiformes</taxon>
        <taxon>Gobioidei</taxon>
        <taxon>Gobiidae</taxon>
        <taxon>Gobiinae</taxon>
        <taxon>Knipowitschia</taxon>
    </lineage>
</organism>
<evidence type="ECO:0000313" key="4">
    <source>
        <dbReference type="Proteomes" id="UP001497482"/>
    </source>
</evidence>
<evidence type="ECO:0000256" key="1">
    <source>
        <dbReference type="SAM" id="MobiDB-lite"/>
    </source>
</evidence>
<dbReference type="PANTHER" id="PTHR19300">
    <property type="entry name" value="BETA-1,4-GALACTOSYLTRANSFERASE"/>
    <property type="match status" value="1"/>
</dbReference>
<reference evidence="3 4" key="1">
    <citation type="submission" date="2024-04" db="EMBL/GenBank/DDBJ databases">
        <authorList>
            <person name="Waldvogel A.-M."/>
            <person name="Schoenle A."/>
        </authorList>
    </citation>
    <scope>NUCLEOTIDE SEQUENCE [LARGE SCALE GENOMIC DNA]</scope>
</reference>
<evidence type="ECO:0000259" key="2">
    <source>
        <dbReference type="Pfam" id="PF13733"/>
    </source>
</evidence>
<dbReference type="InterPro" id="IPR003859">
    <property type="entry name" value="Galactosyl_T"/>
</dbReference>
<dbReference type="EMBL" id="OZ035843">
    <property type="protein sequence ID" value="CAL1596800.1"/>
    <property type="molecule type" value="Genomic_DNA"/>
</dbReference>
<feature type="domain" description="Galactosyltransferase N-terminal" evidence="2">
    <location>
        <begin position="21"/>
        <end position="82"/>
    </location>
</feature>
<dbReference type="InterPro" id="IPR027995">
    <property type="entry name" value="Galactosyl_T_N"/>
</dbReference>